<accession>A0AC34FWL7</accession>
<evidence type="ECO:0000313" key="1">
    <source>
        <dbReference type="Proteomes" id="UP000887579"/>
    </source>
</evidence>
<sequence>MDVDNFSNAGEQFSDDNDSESSTSETHSAISWSDEEEITEQCREGPLGQIEQRMIVIHDAFSTYSSDNDIKKRILSDSARFGKDNMVEFKDVEQFRTKISAKYEISQIFLCCICEEPIRHGTAKCDACNVQNRATKEYRPTGIATASLVPQIAEIIRRTSHLLVRPNGSDRSELGHFPLSQLKQIDDKTILLRLMMNTDGVSPKQNFIGSFWPVFFEITQLPAHIRGLIINTALAAIITCGSKPPAKAFAIFAHKTKADLIYLRDVGIEVNGLRYKFDLGDLIMDLDAIVFCYNIARCQSISQACIRCRVFPNREGYKSLWPLLRGNVEDRRREDIHDDMRNRRYGFDGITPLMEISNPLSVRADGLHILDEGLLPRILDLFLKKPLMSELSRIYLAGKFPSYFDPRPRSLLEYNKFNGGDKRLVNLLL</sequence>
<organism evidence="1 2">
    <name type="scientific">Panagrolaimus sp. ES5</name>
    <dbReference type="NCBI Taxonomy" id="591445"/>
    <lineage>
        <taxon>Eukaryota</taxon>
        <taxon>Metazoa</taxon>
        <taxon>Ecdysozoa</taxon>
        <taxon>Nematoda</taxon>
        <taxon>Chromadorea</taxon>
        <taxon>Rhabditida</taxon>
        <taxon>Tylenchina</taxon>
        <taxon>Panagrolaimomorpha</taxon>
        <taxon>Panagrolaimoidea</taxon>
        <taxon>Panagrolaimidae</taxon>
        <taxon>Panagrolaimus</taxon>
    </lineage>
</organism>
<proteinExistence type="predicted"/>
<dbReference type="Proteomes" id="UP000887579">
    <property type="component" value="Unplaced"/>
</dbReference>
<protein>
    <submittedName>
        <fullName evidence="2">Uncharacterized protein</fullName>
    </submittedName>
</protein>
<name>A0AC34FWL7_9BILA</name>
<reference evidence="2" key="1">
    <citation type="submission" date="2022-11" db="UniProtKB">
        <authorList>
            <consortium name="WormBaseParasite"/>
        </authorList>
    </citation>
    <scope>IDENTIFICATION</scope>
</reference>
<evidence type="ECO:0000313" key="2">
    <source>
        <dbReference type="WBParaSite" id="ES5_v2.g21955.t1"/>
    </source>
</evidence>
<dbReference type="WBParaSite" id="ES5_v2.g21955.t1">
    <property type="protein sequence ID" value="ES5_v2.g21955.t1"/>
    <property type="gene ID" value="ES5_v2.g21955"/>
</dbReference>